<proteinExistence type="predicted"/>
<sequence>MSDEGPQPKKCAIAVRSPPPVQLRRSTRLRRLYHTDEHRAVSEELSTSLRPLRSGPRRRHQQTAERQSTPVQLPRNDHEGNFQQNERQQDCAGQSISVQPPATSCRVRSLDQSDKYKPHFKEQPPAEGPLRAVHLRRSTRRRPLNRDEPQIAFGDLPTPLHPPNSGQIERLHQTIELQMIPERQFAPMQPPASSRASSLDQSNKQQPRSKEQLTAERLPSVAQLRRSMRGRHHDHSINQLIASEDPPAPLEPSRSGRRAKLNQPAECHLNSKGQSMQLPGRCVRDPHQSNTHELQPKEQLIAETPTRAVQLRRGILGRRQGQHKDLLTPLEQSEGERRGSGNQFLEIQTSFENTPVQPLARSSRESSPEQYTKQPPEQPHTSDASATIAQPCTAISERGIYQPTEVKESIAILPYKT</sequence>
<feature type="region of interest" description="Disordered" evidence="1">
    <location>
        <begin position="1"/>
        <end position="111"/>
    </location>
</feature>
<name>A0A3P7LMF0_STRVU</name>
<evidence type="ECO:0000313" key="3">
    <source>
        <dbReference type="Proteomes" id="UP000270094"/>
    </source>
</evidence>
<evidence type="ECO:0000256" key="1">
    <source>
        <dbReference type="SAM" id="MobiDB-lite"/>
    </source>
</evidence>
<evidence type="ECO:0000313" key="2">
    <source>
        <dbReference type="EMBL" id="VDM80292.1"/>
    </source>
</evidence>
<feature type="compositionally biased region" description="Polar residues" evidence="1">
    <location>
        <begin position="81"/>
        <end position="102"/>
    </location>
</feature>
<dbReference type="AlphaFoldDB" id="A0A3P7LMF0"/>
<dbReference type="Proteomes" id="UP000270094">
    <property type="component" value="Unassembled WGS sequence"/>
</dbReference>
<feature type="compositionally biased region" description="Basic and acidic residues" evidence="1">
    <location>
        <begin position="33"/>
        <end position="42"/>
    </location>
</feature>
<accession>A0A3P7LMF0</accession>
<protein>
    <submittedName>
        <fullName evidence="2">Uncharacterized protein</fullName>
    </submittedName>
</protein>
<organism evidence="2 3">
    <name type="scientific">Strongylus vulgaris</name>
    <name type="common">Blood worm</name>
    <dbReference type="NCBI Taxonomy" id="40348"/>
    <lineage>
        <taxon>Eukaryota</taxon>
        <taxon>Metazoa</taxon>
        <taxon>Ecdysozoa</taxon>
        <taxon>Nematoda</taxon>
        <taxon>Chromadorea</taxon>
        <taxon>Rhabditida</taxon>
        <taxon>Rhabditina</taxon>
        <taxon>Rhabditomorpha</taxon>
        <taxon>Strongyloidea</taxon>
        <taxon>Strongylidae</taxon>
        <taxon>Strongylus</taxon>
    </lineage>
</organism>
<feature type="compositionally biased region" description="Polar residues" evidence="1">
    <location>
        <begin position="191"/>
        <end position="206"/>
    </location>
</feature>
<feature type="compositionally biased region" description="Polar residues" evidence="1">
    <location>
        <begin position="340"/>
        <end position="356"/>
    </location>
</feature>
<gene>
    <name evidence="2" type="ORF">SVUK_LOCUS15290</name>
</gene>
<dbReference type="EMBL" id="UYYB01108076">
    <property type="protein sequence ID" value="VDM80292.1"/>
    <property type="molecule type" value="Genomic_DNA"/>
</dbReference>
<reference evidence="2 3" key="1">
    <citation type="submission" date="2018-11" db="EMBL/GenBank/DDBJ databases">
        <authorList>
            <consortium name="Pathogen Informatics"/>
        </authorList>
    </citation>
    <scope>NUCLEOTIDE SEQUENCE [LARGE SCALE GENOMIC DNA]</scope>
</reference>
<feature type="region of interest" description="Disordered" evidence="1">
    <location>
        <begin position="137"/>
        <end position="166"/>
    </location>
</feature>
<keyword evidence="3" id="KW-1185">Reference proteome</keyword>
<feature type="compositionally biased region" description="Low complexity" evidence="1">
    <location>
        <begin position="45"/>
        <end position="54"/>
    </location>
</feature>
<feature type="region of interest" description="Disordered" evidence="1">
    <location>
        <begin position="315"/>
        <end position="389"/>
    </location>
</feature>
<feature type="compositionally biased region" description="Polar residues" evidence="1">
    <location>
        <begin position="368"/>
        <end position="389"/>
    </location>
</feature>
<feature type="region of interest" description="Disordered" evidence="1">
    <location>
        <begin position="187"/>
        <end position="299"/>
    </location>
</feature>